<keyword evidence="1 6" id="KW-0436">Ligase</keyword>
<dbReference type="GO" id="GO:0032267">
    <property type="term" value="F:tRNA(Ile)-lysidine synthase activity"/>
    <property type="evidence" value="ECO:0007669"/>
    <property type="project" value="UniProtKB-EC"/>
</dbReference>
<dbReference type="EC" id="6.3.4.19" evidence="6"/>
<dbReference type="InterPro" id="IPR012795">
    <property type="entry name" value="tRNA_Ile_lys_synt_N"/>
</dbReference>
<comment type="caution">
    <text evidence="8">The sequence shown here is derived from an EMBL/GenBank/DDBJ whole genome shotgun (WGS) entry which is preliminary data.</text>
</comment>
<evidence type="ECO:0000256" key="1">
    <source>
        <dbReference type="ARBA" id="ARBA00022598"/>
    </source>
</evidence>
<comment type="function">
    <text evidence="6">Ligates lysine onto the cytidine present at position 34 of the AUA codon-specific tRNA(Ile) that contains the anticodon CAU, in an ATP-dependent manner. Cytidine is converted to lysidine, thus changing the amino acid specificity of the tRNA from methionine to isoleucine.</text>
</comment>
<dbReference type="PANTHER" id="PTHR43033:SF1">
    <property type="entry name" value="TRNA(ILE)-LYSIDINE SYNTHASE-RELATED"/>
    <property type="match status" value="1"/>
</dbReference>
<evidence type="ECO:0000256" key="3">
    <source>
        <dbReference type="ARBA" id="ARBA00022741"/>
    </source>
</evidence>
<sequence>MSIKLSNLDALKNKKCLLAFSHGVDSTALFYLLNELGLEFDLAFVNYKTRAASDLEEASAKELCLKFNKKIYIKTAPLDLKNGSNFEKTARDIRHSFFDEICIKFGYNSLIFAHQLNDCLEWFFMQLSKGAGIANLCGFEPLETKMAKFENIKKQISVARPLINISRNEILNFLNERDIKYFTDISNCDIKFKRNYMRTKFSDAFINEFSSGVAKSFEFLRNDKKMLLGEFIYDDGEFFIVKKSENSINLIDKAAKRLGVLMSQKSRLLCQKSDCVMSHKICIASNDTHYFISPLNKQKMDKKFKEECRILKIPPLIRPYLYSHRSLVDLFHQYKLLS</sequence>
<dbReference type="NCBIfam" id="TIGR02432">
    <property type="entry name" value="lysidine_TilS_N"/>
    <property type="match status" value="1"/>
</dbReference>
<keyword evidence="3" id="KW-0547">Nucleotide-binding</keyword>
<reference evidence="8 9" key="1">
    <citation type="submission" date="2015-11" db="EMBL/GenBank/DDBJ databases">
        <authorList>
            <consortium name="Pathogen Informatics"/>
        </authorList>
    </citation>
    <scope>NUCLEOTIDE SEQUENCE [LARGE SCALE GENOMIC DNA]</scope>
    <source>
        <strain evidence="8 9">006A-0059</strain>
    </source>
</reference>
<dbReference type="CDD" id="cd01992">
    <property type="entry name" value="TilS_N"/>
    <property type="match status" value="1"/>
</dbReference>
<evidence type="ECO:0000256" key="4">
    <source>
        <dbReference type="ARBA" id="ARBA00022840"/>
    </source>
</evidence>
<evidence type="ECO:0000313" key="8">
    <source>
        <dbReference type="EMBL" id="CUU89485.1"/>
    </source>
</evidence>
<dbReference type="InterPro" id="IPR011063">
    <property type="entry name" value="TilS/TtcA_N"/>
</dbReference>
<comment type="catalytic activity">
    <reaction evidence="5 6">
        <text>cytidine(34) in tRNA(Ile2) + L-lysine + ATP = lysidine(34) in tRNA(Ile2) + AMP + diphosphate + H(+)</text>
        <dbReference type="Rhea" id="RHEA:43744"/>
        <dbReference type="Rhea" id="RHEA-COMP:10625"/>
        <dbReference type="Rhea" id="RHEA-COMP:10670"/>
        <dbReference type="ChEBI" id="CHEBI:15378"/>
        <dbReference type="ChEBI" id="CHEBI:30616"/>
        <dbReference type="ChEBI" id="CHEBI:32551"/>
        <dbReference type="ChEBI" id="CHEBI:33019"/>
        <dbReference type="ChEBI" id="CHEBI:82748"/>
        <dbReference type="ChEBI" id="CHEBI:83665"/>
        <dbReference type="ChEBI" id="CHEBI:456215"/>
        <dbReference type="EC" id="6.3.4.19"/>
    </reaction>
</comment>
<dbReference type="GO" id="GO:0005524">
    <property type="term" value="F:ATP binding"/>
    <property type="evidence" value="ECO:0007669"/>
    <property type="project" value="UniProtKB-KW"/>
</dbReference>
<evidence type="ECO:0000256" key="2">
    <source>
        <dbReference type="ARBA" id="ARBA00022694"/>
    </source>
</evidence>
<dbReference type="Proteomes" id="UP000052237">
    <property type="component" value="Unassembled WGS sequence"/>
</dbReference>
<dbReference type="GO" id="GO:0005737">
    <property type="term" value="C:cytoplasm"/>
    <property type="evidence" value="ECO:0007669"/>
    <property type="project" value="UniProtKB-SubCell"/>
</dbReference>
<comment type="similarity">
    <text evidence="6">Belongs to the tRNA(Ile)-lysidine synthase family.</text>
</comment>
<comment type="caution">
    <text evidence="6">Lacks conserved residue(s) required for the propagation of feature annotation.</text>
</comment>
<dbReference type="InterPro" id="IPR012094">
    <property type="entry name" value="tRNA_Ile_lys_synt"/>
</dbReference>
<comment type="subcellular location">
    <subcellularLocation>
        <location evidence="6">Cytoplasm</location>
    </subcellularLocation>
</comment>
<organism evidence="8 9">
    <name type="scientific">Campylobacter hyointestinalis subsp. hyointestinalis</name>
    <dbReference type="NCBI Taxonomy" id="91352"/>
    <lineage>
        <taxon>Bacteria</taxon>
        <taxon>Pseudomonadati</taxon>
        <taxon>Campylobacterota</taxon>
        <taxon>Epsilonproteobacteria</taxon>
        <taxon>Campylobacterales</taxon>
        <taxon>Campylobacteraceae</taxon>
        <taxon>Campylobacter</taxon>
    </lineage>
</organism>
<feature type="domain" description="tRNA(Ile)-lysidine/2-thiocytidine synthase N-terminal" evidence="7">
    <location>
        <begin position="16"/>
        <end position="199"/>
    </location>
</feature>
<accession>A0A0S4SRS0</accession>
<dbReference type="RefSeq" id="WP_230937506.1">
    <property type="nucleotide sequence ID" value="NZ_FAVB01000006.1"/>
</dbReference>
<keyword evidence="2 6" id="KW-0819">tRNA processing</keyword>
<evidence type="ECO:0000313" key="9">
    <source>
        <dbReference type="Proteomes" id="UP000052237"/>
    </source>
</evidence>
<name>A0A0S4SRS0_CAMHY</name>
<evidence type="ECO:0000256" key="5">
    <source>
        <dbReference type="ARBA" id="ARBA00048539"/>
    </source>
</evidence>
<dbReference type="PANTHER" id="PTHR43033">
    <property type="entry name" value="TRNA(ILE)-LYSIDINE SYNTHASE-RELATED"/>
    <property type="match status" value="1"/>
</dbReference>
<dbReference type="SUPFAM" id="SSF52402">
    <property type="entry name" value="Adenine nucleotide alpha hydrolases-like"/>
    <property type="match status" value="1"/>
</dbReference>
<dbReference type="AlphaFoldDB" id="A0A0S4SRS0"/>
<dbReference type="Gene3D" id="3.40.50.620">
    <property type="entry name" value="HUPs"/>
    <property type="match status" value="1"/>
</dbReference>
<dbReference type="InterPro" id="IPR014729">
    <property type="entry name" value="Rossmann-like_a/b/a_fold"/>
</dbReference>
<proteinExistence type="inferred from homology"/>
<keyword evidence="6" id="KW-0963">Cytoplasm</keyword>
<evidence type="ECO:0000259" key="7">
    <source>
        <dbReference type="Pfam" id="PF01171"/>
    </source>
</evidence>
<dbReference type="EMBL" id="FAVB01000006">
    <property type="protein sequence ID" value="CUU89485.1"/>
    <property type="molecule type" value="Genomic_DNA"/>
</dbReference>
<keyword evidence="4" id="KW-0067">ATP-binding</keyword>
<evidence type="ECO:0000256" key="6">
    <source>
        <dbReference type="HAMAP-Rule" id="MF_01161"/>
    </source>
</evidence>
<dbReference type="GO" id="GO:0006400">
    <property type="term" value="P:tRNA modification"/>
    <property type="evidence" value="ECO:0007669"/>
    <property type="project" value="UniProtKB-UniRule"/>
</dbReference>
<dbReference type="Pfam" id="PF01171">
    <property type="entry name" value="ATP_bind_3"/>
    <property type="match status" value="1"/>
</dbReference>
<protein>
    <recommendedName>
        <fullName evidence="6">tRNA(Ile)-lysidine synthase</fullName>
        <ecNumber evidence="6">6.3.4.19</ecNumber>
    </recommendedName>
    <alternativeName>
        <fullName evidence="6">tRNA(Ile)-2-lysyl-cytidine synthase</fullName>
    </alternativeName>
    <alternativeName>
        <fullName evidence="6">tRNA(Ile)-lysidine synthetase</fullName>
    </alternativeName>
</protein>
<gene>
    <name evidence="6 8" type="primary">tilS</name>
    <name evidence="8" type="ORF">ERS686654_01999</name>
</gene>
<keyword evidence="9" id="KW-1185">Reference proteome</keyword>
<dbReference type="HAMAP" id="MF_01161">
    <property type="entry name" value="tRNA_Ile_lys_synt"/>
    <property type="match status" value="1"/>
</dbReference>